<reference evidence="11" key="1">
    <citation type="journal article" date="2023" name="IScience">
        <title>Live-bearing cockroach genome reveals convergent evolutionary mechanisms linked to viviparity in insects and beyond.</title>
        <authorList>
            <person name="Fouks B."/>
            <person name="Harrison M.C."/>
            <person name="Mikhailova A.A."/>
            <person name="Marchal E."/>
            <person name="English S."/>
            <person name="Carruthers M."/>
            <person name="Jennings E.C."/>
            <person name="Chiamaka E.L."/>
            <person name="Frigard R.A."/>
            <person name="Pippel M."/>
            <person name="Attardo G.M."/>
            <person name="Benoit J.B."/>
            <person name="Bornberg-Bauer E."/>
            <person name="Tobe S.S."/>
        </authorList>
    </citation>
    <scope>NUCLEOTIDE SEQUENCE</scope>
    <source>
        <strain evidence="11">Stay&amp;Tobe</strain>
    </source>
</reference>
<proteinExistence type="predicted"/>
<evidence type="ECO:0000259" key="10">
    <source>
        <dbReference type="PROSITE" id="PS50052"/>
    </source>
</evidence>
<feature type="non-terminal residue" evidence="11">
    <location>
        <position position="1"/>
    </location>
</feature>
<protein>
    <recommendedName>
        <fullName evidence="1">Ste24 endopeptidase</fullName>
        <ecNumber evidence="1">3.4.24.84</ecNumber>
    </recommendedName>
</protein>
<evidence type="ECO:0000256" key="6">
    <source>
        <dbReference type="ARBA" id="ARBA00023049"/>
    </source>
</evidence>
<dbReference type="Proteomes" id="UP001233999">
    <property type="component" value="Unassembled WGS sequence"/>
</dbReference>
<dbReference type="Gene3D" id="3.30.63.10">
    <property type="entry name" value="Guanylate Kinase phosphate binding domain"/>
    <property type="match status" value="1"/>
</dbReference>
<dbReference type="InterPro" id="IPR008144">
    <property type="entry name" value="Guanylate_kin-like_dom"/>
</dbReference>
<feature type="binding site" evidence="8">
    <location>
        <position position="552"/>
    </location>
    <ligand>
        <name>Zn(2+)</name>
        <dbReference type="ChEBI" id="CHEBI:29105"/>
        <note>catalytic</note>
    </ligand>
</feature>
<keyword evidence="4" id="KW-0378">Hydrolase</keyword>
<feature type="transmembrane region" description="Helical" evidence="9">
    <location>
        <begin position="249"/>
        <end position="270"/>
    </location>
</feature>
<evidence type="ECO:0000313" key="11">
    <source>
        <dbReference type="EMBL" id="KAJ9585034.1"/>
    </source>
</evidence>
<dbReference type="PROSITE" id="PS50052">
    <property type="entry name" value="GUANYLATE_KINASE_2"/>
    <property type="match status" value="1"/>
</dbReference>
<evidence type="ECO:0000256" key="9">
    <source>
        <dbReference type="SAM" id="Phobius"/>
    </source>
</evidence>
<dbReference type="Gene3D" id="3.30.2010.10">
    <property type="entry name" value="Metalloproteases ('zincins'), catalytic domain"/>
    <property type="match status" value="1"/>
</dbReference>
<keyword evidence="9" id="KW-1133">Transmembrane helix</keyword>
<comment type="caution">
    <text evidence="11">The sequence shown here is derived from an EMBL/GenBank/DDBJ whole genome shotgun (WGS) entry which is preliminary data.</text>
</comment>
<dbReference type="EC" id="3.4.24.84" evidence="1"/>
<keyword evidence="5 8" id="KW-0862">Zinc</keyword>
<evidence type="ECO:0000256" key="7">
    <source>
        <dbReference type="ARBA" id="ARBA00044456"/>
    </source>
</evidence>
<dbReference type="Pfam" id="PF01435">
    <property type="entry name" value="Peptidase_M48"/>
    <property type="match status" value="1"/>
</dbReference>
<feature type="transmembrane region" description="Helical" evidence="9">
    <location>
        <begin position="355"/>
        <end position="380"/>
    </location>
</feature>
<dbReference type="InterPro" id="IPR032456">
    <property type="entry name" value="Peptidase_M48_N"/>
</dbReference>
<dbReference type="PANTHER" id="PTHR10120">
    <property type="entry name" value="CAAX PRENYL PROTEASE 1"/>
    <property type="match status" value="1"/>
</dbReference>
<feature type="transmembrane region" description="Helical" evidence="9">
    <location>
        <begin position="401"/>
        <end position="420"/>
    </location>
</feature>
<keyword evidence="6" id="KW-0482">Metalloprotease</keyword>
<dbReference type="Gene3D" id="3.40.50.300">
    <property type="entry name" value="P-loop containing nucleotide triphosphate hydrolases"/>
    <property type="match status" value="1"/>
</dbReference>
<dbReference type="AlphaFoldDB" id="A0AAD7ZQJ7"/>
<evidence type="ECO:0000256" key="1">
    <source>
        <dbReference type="ARBA" id="ARBA00012336"/>
    </source>
</evidence>
<evidence type="ECO:0000256" key="4">
    <source>
        <dbReference type="ARBA" id="ARBA00022801"/>
    </source>
</evidence>
<comment type="catalytic activity">
    <reaction evidence="7">
        <text>Hydrolyzes the peptide bond -P2-(S-farnesyl or geranylgeranyl)C-P1'-P2'-P3'-COOH where P1' and P2' are amino acids with aliphatic side chains and P3' is any C-terminal residue.</text>
        <dbReference type="EC" id="3.4.24.84"/>
    </reaction>
</comment>
<dbReference type="InterPro" id="IPR008145">
    <property type="entry name" value="GK/Ca_channel_bsu"/>
</dbReference>
<dbReference type="GO" id="GO:0071586">
    <property type="term" value="P:CAAX-box protein processing"/>
    <property type="evidence" value="ECO:0007669"/>
    <property type="project" value="InterPro"/>
</dbReference>
<feature type="transmembrane region" description="Helical" evidence="9">
    <location>
        <begin position="426"/>
        <end position="446"/>
    </location>
</feature>
<name>A0AAD7ZQJ7_DIPPU</name>
<dbReference type="EMBL" id="JASPKZ010007318">
    <property type="protein sequence ID" value="KAJ9585034.1"/>
    <property type="molecule type" value="Genomic_DNA"/>
</dbReference>
<dbReference type="InterPro" id="IPR001915">
    <property type="entry name" value="Peptidase_M48"/>
</dbReference>
<evidence type="ECO:0000313" key="12">
    <source>
        <dbReference type="Proteomes" id="UP001233999"/>
    </source>
</evidence>
<keyword evidence="9" id="KW-0812">Transmembrane</keyword>
<keyword evidence="2" id="KW-0645">Protease</keyword>
<dbReference type="FunFam" id="3.30.2010.10:FF:000003">
    <property type="entry name" value="CAAX prenyl protease"/>
    <property type="match status" value="1"/>
</dbReference>
<gene>
    <name evidence="11" type="ORF">L9F63_020625</name>
</gene>
<dbReference type="Pfam" id="PF00625">
    <property type="entry name" value="Guanylate_kin"/>
    <property type="match status" value="1"/>
</dbReference>
<evidence type="ECO:0000256" key="3">
    <source>
        <dbReference type="ARBA" id="ARBA00022723"/>
    </source>
</evidence>
<dbReference type="GO" id="GO:0046872">
    <property type="term" value="F:metal ion binding"/>
    <property type="evidence" value="ECO:0007669"/>
    <property type="project" value="UniProtKB-KW"/>
</dbReference>
<dbReference type="CDD" id="cd07343">
    <property type="entry name" value="M48A_Zmpste24p_like"/>
    <property type="match status" value="1"/>
</dbReference>
<evidence type="ECO:0000256" key="8">
    <source>
        <dbReference type="PIRSR" id="PIRSR627057-2"/>
    </source>
</evidence>
<feature type="transmembrane region" description="Helical" evidence="9">
    <location>
        <begin position="314"/>
        <end position="335"/>
    </location>
</feature>
<reference evidence="11" key="2">
    <citation type="submission" date="2023-05" db="EMBL/GenBank/DDBJ databases">
        <authorList>
            <person name="Fouks B."/>
        </authorList>
    </citation>
    <scope>NUCLEOTIDE SEQUENCE</scope>
    <source>
        <strain evidence="11">Stay&amp;Tobe</strain>
        <tissue evidence="11">Testes</tissue>
    </source>
</reference>
<dbReference type="Pfam" id="PF16491">
    <property type="entry name" value="Peptidase_M48_N"/>
    <property type="match status" value="1"/>
</dbReference>
<evidence type="ECO:0000256" key="2">
    <source>
        <dbReference type="ARBA" id="ARBA00022670"/>
    </source>
</evidence>
<comment type="cofactor">
    <cofactor evidence="8">
        <name>Zn(2+)</name>
        <dbReference type="ChEBI" id="CHEBI:29105"/>
    </cofactor>
    <text evidence="8">Binds 1 zinc ion per subunit.</text>
</comment>
<keyword evidence="12" id="KW-1185">Reference proteome</keyword>
<dbReference type="InterPro" id="IPR027417">
    <property type="entry name" value="P-loop_NTPase"/>
</dbReference>
<organism evidence="11 12">
    <name type="scientific">Diploptera punctata</name>
    <name type="common">Pacific beetle cockroach</name>
    <dbReference type="NCBI Taxonomy" id="6984"/>
    <lineage>
        <taxon>Eukaryota</taxon>
        <taxon>Metazoa</taxon>
        <taxon>Ecdysozoa</taxon>
        <taxon>Arthropoda</taxon>
        <taxon>Hexapoda</taxon>
        <taxon>Insecta</taxon>
        <taxon>Pterygota</taxon>
        <taxon>Neoptera</taxon>
        <taxon>Polyneoptera</taxon>
        <taxon>Dictyoptera</taxon>
        <taxon>Blattodea</taxon>
        <taxon>Blaberoidea</taxon>
        <taxon>Blaberidae</taxon>
        <taxon>Diplopterinae</taxon>
        <taxon>Diploptera</taxon>
    </lineage>
</organism>
<keyword evidence="3 8" id="KW-0479">Metal-binding</keyword>
<dbReference type="InterPro" id="IPR027057">
    <property type="entry name" value="CAXX_Prtase_1"/>
</dbReference>
<feature type="domain" description="Guanylate kinase-like" evidence="10">
    <location>
        <begin position="24"/>
        <end position="110"/>
    </location>
</feature>
<sequence length="566" mass="65103">MLLKGQLRSPTIGRDIVPVDQPSYPFIILVGPSSSGKSYLLNKIEKEFGSDKVYVGLHYTTHPVPFCEEDFRKSYFISNSTFLEMVKNDEFLTIARNLGQNFGFSKQLMQMLEAVFMEFHHKPCGLLEKLMMLLSRLSIFHHASNFLNCHLYVFFSKITQIEYVNRTKLEHNYDLDQYMRSIIHCLANDCAFVISGPSLSYKLPDDNVSPRGMYIGSLFSANSSYDDFDYLSLVPVFEYNPRKQREENIIFYGVVTFLLLEYLWELFLAIRQHSVYKSAEKVPGELKDIINEETYTKARVYGLDKSSFSIFKEFFSIAITTVLILANGFPFAWRLSGDVVESLGYSSSNEIIRSAAFMLILNIFSTIHTLPFTVYHTFVLEEKHGFNKQTVGFFIKDKIKAFVVGQVIMLPITSGVVYIVRIGGDYFFIYLWMFAMVMTFLLLTIYPNCIAPLFDKYTPLPDGELKSEIEKLAASIEFPLYKLYVVEGSKRSTHSNAYFYGFFKNKRIVLFDTLLKDYVPENAPAAEVPESEEKKGCNNDEVLAVLAHELGHWKLNHVLKNIVIMQ</sequence>
<accession>A0AAD7ZQJ7</accession>
<dbReference type="GO" id="GO:0004222">
    <property type="term" value="F:metalloendopeptidase activity"/>
    <property type="evidence" value="ECO:0007669"/>
    <property type="project" value="InterPro"/>
</dbReference>
<feature type="binding site" evidence="8">
    <location>
        <position position="548"/>
    </location>
    <ligand>
        <name>Zn(2+)</name>
        <dbReference type="ChEBI" id="CHEBI:29105"/>
        <note>catalytic</note>
    </ligand>
</feature>
<evidence type="ECO:0000256" key="5">
    <source>
        <dbReference type="ARBA" id="ARBA00022833"/>
    </source>
</evidence>
<keyword evidence="9" id="KW-0472">Membrane</keyword>
<dbReference type="SUPFAM" id="SSF52540">
    <property type="entry name" value="P-loop containing nucleoside triphosphate hydrolases"/>
    <property type="match status" value="1"/>
</dbReference>